<reference evidence="1" key="1">
    <citation type="submission" date="2020-05" db="EMBL/GenBank/DDBJ databases">
        <title>Large-scale comparative analyses of tick genomes elucidate their genetic diversity and vector capacities.</title>
        <authorList>
            <person name="Jia N."/>
            <person name="Wang J."/>
            <person name="Shi W."/>
            <person name="Du L."/>
            <person name="Sun Y."/>
            <person name="Zhan W."/>
            <person name="Jiang J."/>
            <person name="Wang Q."/>
            <person name="Zhang B."/>
            <person name="Ji P."/>
            <person name="Sakyi L.B."/>
            <person name="Cui X."/>
            <person name="Yuan T."/>
            <person name="Jiang B."/>
            <person name="Yang W."/>
            <person name="Lam T.T.-Y."/>
            <person name="Chang Q."/>
            <person name="Ding S."/>
            <person name="Wang X."/>
            <person name="Zhu J."/>
            <person name="Ruan X."/>
            <person name="Zhao L."/>
            <person name="Wei J."/>
            <person name="Que T."/>
            <person name="Du C."/>
            <person name="Cheng J."/>
            <person name="Dai P."/>
            <person name="Han X."/>
            <person name="Huang E."/>
            <person name="Gao Y."/>
            <person name="Liu J."/>
            <person name="Shao H."/>
            <person name="Ye R."/>
            <person name="Li L."/>
            <person name="Wei W."/>
            <person name="Wang X."/>
            <person name="Wang C."/>
            <person name="Yang T."/>
            <person name="Huo Q."/>
            <person name="Li W."/>
            <person name="Guo W."/>
            <person name="Chen H."/>
            <person name="Zhou L."/>
            <person name="Ni X."/>
            <person name="Tian J."/>
            <person name="Zhou Y."/>
            <person name="Sheng Y."/>
            <person name="Liu T."/>
            <person name="Pan Y."/>
            <person name="Xia L."/>
            <person name="Li J."/>
            <person name="Zhao F."/>
            <person name="Cao W."/>
        </authorList>
    </citation>
    <scope>NUCLEOTIDE SEQUENCE</scope>
    <source>
        <strain evidence="1">Dsil-2018</strain>
    </source>
</reference>
<protein>
    <submittedName>
        <fullName evidence="1">Uncharacterized protein</fullName>
    </submittedName>
</protein>
<dbReference type="EMBL" id="CM023480">
    <property type="protein sequence ID" value="KAH7970547.1"/>
    <property type="molecule type" value="Genomic_DNA"/>
</dbReference>
<organism evidence="1 2">
    <name type="scientific">Dermacentor silvarum</name>
    <name type="common">Tick</name>
    <dbReference type="NCBI Taxonomy" id="543639"/>
    <lineage>
        <taxon>Eukaryota</taxon>
        <taxon>Metazoa</taxon>
        <taxon>Ecdysozoa</taxon>
        <taxon>Arthropoda</taxon>
        <taxon>Chelicerata</taxon>
        <taxon>Arachnida</taxon>
        <taxon>Acari</taxon>
        <taxon>Parasitiformes</taxon>
        <taxon>Ixodida</taxon>
        <taxon>Ixodoidea</taxon>
        <taxon>Ixodidae</taxon>
        <taxon>Rhipicephalinae</taxon>
        <taxon>Dermacentor</taxon>
    </lineage>
</organism>
<gene>
    <name evidence="1" type="ORF">HPB49_010156</name>
</gene>
<evidence type="ECO:0000313" key="1">
    <source>
        <dbReference type="EMBL" id="KAH7970547.1"/>
    </source>
</evidence>
<keyword evidence="2" id="KW-1185">Reference proteome</keyword>
<name>A0ACB8DJB8_DERSI</name>
<proteinExistence type="predicted"/>
<dbReference type="Proteomes" id="UP000821865">
    <property type="component" value="Chromosome 11"/>
</dbReference>
<sequence>MAAENESWLSKELATWTNEETRALINIWEDVLPDLRDAKRNLQVYMTIAERLRAVGIRKSTKEVKKKIQNMGNKYR</sequence>
<comment type="caution">
    <text evidence="1">The sequence shown here is derived from an EMBL/GenBank/DDBJ whole genome shotgun (WGS) entry which is preliminary data.</text>
</comment>
<accession>A0ACB8DJB8</accession>
<evidence type="ECO:0000313" key="2">
    <source>
        <dbReference type="Proteomes" id="UP000821865"/>
    </source>
</evidence>